<dbReference type="SUPFAM" id="SSF50998">
    <property type="entry name" value="Quinoprotein alcohol dehydrogenase-like"/>
    <property type="match status" value="1"/>
</dbReference>
<gene>
    <name evidence="2" type="ORF">P0Y56_04320</name>
</gene>
<dbReference type="InterPro" id="IPR011047">
    <property type="entry name" value="Quinoprotein_ADH-like_sf"/>
</dbReference>
<dbReference type="InterPro" id="IPR018391">
    <property type="entry name" value="PQQ_b-propeller_rpt"/>
</dbReference>
<dbReference type="Pfam" id="PF13360">
    <property type="entry name" value="PQQ_2"/>
    <property type="match status" value="1"/>
</dbReference>
<evidence type="ECO:0000313" key="2">
    <source>
        <dbReference type="EMBL" id="WEK47524.1"/>
    </source>
</evidence>
<proteinExistence type="predicted"/>
<dbReference type="EMBL" id="CP119316">
    <property type="protein sequence ID" value="WEK47524.1"/>
    <property type="molecule type" value="Genomic_DNA"/>
</dbReference>
<dbReference type="PANTHER" id="PTHR34512">
    <property type="entry name" value="CELL SURFACE PROTEIN"/>
    <property type="match status" value="1"/>
</dbReference>
<dbReference type="Gene3D" id="2.130.10.10">
    <property type="entry name" value="YVTN repeat-like/Quinoprotein amine dehydrogenase"/>
    <property type="match status" value="1"/>
</dbReference>
<dbReference type="Proteomes" id="UP001218362">
    <property type="component" value="Chromosome"/>
</dbReference>
<name>A0AAJ5XB40_9SPHN</name>
<evidence type="ECO:0000259" key="1">
    <source>
        <dbReference type="Pfam" id="PF13360"/>
    </source>
</evidence>
<dbReference type="SMART" id="SM00564">
    <property type="entry name" value="PQQ"/>
    <property type="match status" value="6"/>
</dbReference>
<sequence length="447" mass="46905">MNSTAFRRLGAISTVAVLAVALSGCGIFHGKGGPKTPTVGNRVPILSRIEAGTSVDPTLAAVTVVVPPPQVNADWSQAGGTASKSYGHLALSDNPNELWRASIAGSGKKRRLAASPVIGNGTLFVMDTDGVVDAFDANTGTPKWHYKMPVPGKIEASAFGGGVSYSNGRVYATNGVGDVAALDAADGKVYWSVKPSGPLRGAPTIAFNAVIAMTQDNQVISLNAADGAIQWTKAGSAGQTGIFGVAAAAAAQGSIVAGYSTGEVAAYRYENGRELWLDALSRTNISTEVGALTDVDADPIIDNGRVYALGQGGRMAAYELNTGQRVWELNLAGISTPAIAGEWIFTLTDDARLMAIARNTGKIRWLTQFDEFKKPKKRIDRIFWTGPVLAGNHLWVANSRGKVFSVDVASGKPTEFRDLGSSISLAPVVANQILYILDDKGTIHAFR</sequence>
<dbReference type="AlphaFoldDB" id="A0AAJ5XB40"/>
<protein>
    <submittedName>
        <fullName evidence="2">PQQ-binding-like beta-propeller repeat protein</fullName>
    </submittedName>
</protein>
<dbReference type="InterPro" id="IPR015943">
    <property type="entry name" value="WD40/YVTN_repeat-like_dom_sf"/>
</dbReference>
<accession>A0AAJ5XB40</accession>
<organism evidence="2 3">
    <name type="scientific">Candidatus Andeanibacterium colombiense</name>
    <dbReference type="NCBI Taxonomy" id="3121345"/>
    <lineage>
        <taxon>Bacteria</taxon>
        <taxon>Pseudomonadati</taxon>
        <taxon>Pseudomonadota</taxon>
        <taxon>Alphaproteobacteria</taxon>
        <taxon>Sphingomonadales</taxon>
        <taxon>Sphingomonadaceae</taxon>
        <taxon>Candidatus Andeanibacterium</taxon>
    </lineage>
</organism>
<dbReference type="PANTHER" id="PTHR34512:SF30">
    <property type="entry name" value="OUTER MEMBRANE PROTEIN ASSEMBLY FACTOR BAMB"/>
    <property type="match status" value="1"/>
</dbReference>
<evidence type="ECO:0000313" key="3">
    <source>
        <dbReference type="Proteomes" id="UP001218362"/>
    </source>
</evidence>
<dbReference type="InterPro" id="IPR002372">
    <property type="entry name" value="PQQ_rpt_dom"/>
</dbReference>
<dbReference type="KEGG" id="acob:P0Y56_04320"/>
<feature type="domain" description="Pyrrolo-quinoline quinone repeat" evidence="1">
    <location>
        <begin position="129"/>
        <end position="365"/>
    </location>
</feature>
<reference evidence="2" key="1">
    <citation type="submission" date="2023-03" db="EMBL/GenBank/DDBJ databases">
        <title>Andean soil-derived lignocellulolytic bacterial consortium as a source of novel taxa and putative plastic-active enzymes.</title>
        <authorList>
            <person name="Diaz-Garcia L."/>
            <person name="Chuvochina M."/>
            <person name="Feuerriegel G."/>
            <person name="Bunk B."/>
            <person name="Sproer C."/>
            <person name="Streit W.R."/>
            <person name="Rodriguez L.M."/>
            <person name="Overmann J."/>
            <person name="Jimenez D.J."/>
        </authorList>
    </citation>
    <scope>NUCLEOTIDE SEQUENCE</scope>
    <source>
        <strain evidence="2">MAG 26</strain>
    </source>
</reference>